<sequence>MLENRSMPSSGVIPVLTYPDVIEASRWLCAAFGFTERLLIGSHRVQLNAETGAVVVAGGATTTAPRGTFSVMIRVSDASAHFERAKAHGATILSEPTDYPYGERQYSAQDLAGYVWTFSESFADVDPANWGGVLKES</sequence>
<dbReference type="Proteomes" id="UP000445000">
    <property type="component" value="Unassembled WGS sequence"/>
</dbReference>
<dbReference type="Gene3D" id="3.30.720.120">
    <property type="match status" value="1"/>
</dbReference>
<gene>
    <name evidence="2" type="ORF">GCM10011487_51910</name>
</gene>
<dbReference type="PROSITE" id="PS51819">
    <property type="entry name" value="VOC"/>
    <property type="match status" value="1"/>
</dbReference>
<evidence type="ECO:0000313" key="3">
    <source>
        <dbReference type="Proteomes" id="UP000445000"/>
    </source>
</evidence>
<dbReference type="InterPro" id="IPR029068">
    <property type="entry name" value="Glyas_Bleomycin-R_OHBP_Dase"/>
</dbReference>
<organism evidence="2 3">
    <name type="scientific">Steroidobacter agaridevorans</name>
    <dbReference type="NCBI Taxonomy" id="2695856"/>
    <lineage>
        <taxon>Bacteria</taxon>
        <taxon>Pseudomonadati</taxon>
        <taxon>Pseudomonadota</taxon>
        <taxon>Gammaproteobacteria</taxon>
        <taxon>Steroidobacterales</taxon>
        <taxon>Steroidobacteraceae</taxon>
        <taxon>Steroidobacter</taxon>
    </lineage>
</organism>
<dbReference type="Pfam" id="PF00903">
    <property type="entry name" value="Glyoxalase"/>
    <property type="match status" value="1"/>
</dbReference>
<dbReference type="EMBL" id="BLJN01000005">
    <property type="protein sequence ID" value="GFE83191.1"/>
    <property type="molecule type" value="Genomic_DNA"/>
</dbReference>
<evidence type="ECO:0000259" key="1">
    <source>
        <dbReference type="PROSITE" id="PS51819"/>
    </source>
</evidence>
<dbReference type="InterPro" id="IPR004360">
    <property type="entry name" value="Glyas_Fos-R_dOase_dom"/>
</dbReference>
<accession>A0A829YK13</accession>
<proteinExistence type="predicted"/>
<comment type="caution">
    <text evidence="2">The sequence shown here is derived from an EMBL/GenBank/DDBJ whole genome shotgun (WGS) entry which is preliminary data.</text>
</comment>
<name>A0A829YK13_9GAMM</name>
<dbReference type="RefSeq" id="WP_161814791.1">
    <property type="nucleotide sequence ID" value="NZ_BLJN01000005.1"/>
</dbReference>
<evidence type="ECO:0000313" key="2">
    <source>
        <dbReference type="EMBL" id="GFE83191.1"/>
    </source>
</evidence>
<feature type="domain" description="VOC" evidence="1">
    <location>
        <begin position="9"/>
        <end position="121"/>
    </location>
</feature>
<reference evidence="3" key="1">
    <citation type="submission" date="2020-01" db="EMBL/GenBank/DDBJ databases">
        <title>'Steroidobacter agaridevorans' sp. nov., agar-degrading bacteria isolated from rhizosphere soils.</title>
        <authorList>
            <person name="Ikenaga M."/>
            <person name="Kataoka M."/>
            <person name="Murouchi A."/>
            <person name="Katsuragi S."/>
            <person name="Sakai M."/>
        </authorList>
    </citation>
    <scope>NUCLEOTIDE SEQUENCE [LARGE SCALE GENOMIC DNA]</scope>
    <source>
        <strain evidence="3">YU21-B</strain>
    </source>
</reference>
<dbReference type="InterPro" id="IPR037523">
    <property type="entry name" value="VOC_core"/>
</dbReference>
<dbReference type="Gene3D" id="3.30.720.110">
    <property type="match status" value="1"/>
</dbReference>
<dbReference type="AlphaFoldDB" id="A0A829YK13"/>
<dbReference type="PANTHER" id="PTHR34109:SF1">
    <property type="entry name" value="VOC DOMAIN-CONTAINING PROTEIN"/>
    <property type="match status" value="1"/>
</dbReference>
<dbReference type="SUPFAM" id="SSF54593">
    <property type="entry name" value="Glyoxalase/Bleomycin resistance protein/Dihydroxybiphenyl dioxygenase"/>
    <property type="match status" value="1"/>
</dbReference>
<dbReference type="PANTHER" id="PTHR34109">
    <property type="entry name" value="BNAUNNG04460D PROTEIN-RELATED"/>
    <property type="match status" value="1"/>
</dbReference>
<protein>
    <recommendedName>
        <fullName evidence="1">VOC domain-containing protein</fullName>
    </recommendedName>
</protein>
<keyword evidence="3" id="KW-1185">Reference proteome</keyword>